<dbReference type="Pfam" id="PF07484">
    <property type="entry name" value="Collar"/>
    <property type="match status" value="1"/>
</dbReference>
<comment type="caution">
    <text evidence="2">The sequence shown here is derived from an EMBL/GenBank/DDBJ whole genome shotgun (WGS) entry which is preliminary data.</text>
</comment>
<dbReference type="SUPFAM" id="SSF88874">
    <property type="entry name" value="Receptor-binding domain of short tail fibre protein gp12"/>
    <property type="match status" value="1"/>
</dbReference>
<dbReference type="Proteomes" id="UP000185783">
    <property type="component" value="Unassembled WGS sequence"/>
</dbReference>
<evidence type="ECO:0000259" key="1">
    <source>
        <dbReference type="Pfam" id="PF07484"/>
    </source>
</evidence>
<name>A0A1U7JDW6_9HYPH</name>
<feature type="domain" description="Phage tail collar" evidence="1">
    <location>
        <begin position="8"/>
        <end position="62"/>
    </location>
</feature>
<sequence length="180" mass="18769">MGQPFISQISLWGLDFAVEDWAFCDGQIVPVSQNPALFSLLGDKYGGNGTTDFGLPNLKGRIARGTGSQDRGAVGGAETIQMTTAMMPEHSHPGTILTVADTAAEGAPDVGRVLAKPAVTRSGTTAVGSSFAPYQLADSSFSAGTSQSLSVGQNVPISIRSPYQTVTYEIALQGVYPQRD</sequence>
<evidence type="ECO:0000313" key="3">
    <source>
        <dbReference type="Proteomes" id="UP000185783"/>
    </source>
</evidence>
<dbReference type="Gene3D" id="3.90.1340.10">
    <property type="entry name" value="Phage tail collar domain"/>
    <property type="match status" value="1"/>
</dbReference>
<organism evidence="2 3">
    <name type="scientific">Pseudovibrio exalbescens</name>
    <dbReference type="NCBI Taxonomy" id="197461"/>
    <lineage>
        <taxon>Bacteria</taxon>
        <taxon>Pseudomonadati</taxon>
        <taxon>Pseudomonadota</taxon>
        <taxon>Alphaproteobacteria</taxon>
        <taxon>Hyphomicrobiales</taxon>
        <taxon>Stappiaceae</taxon>
        <taxon>Pseudovibrio</taxon>
    </lineage>
</organism>
<dbReference type="InterPro" id="IPR011083">
    <property type="entry name" value="Phage_tail_collar_dom"/>
</dbReference>
<dbReference type="OrthoDB" id="9810174at2"/>
<dbReference type="RefSeq" id="WP_028482361.1">
    <property type="nucleotide sequence ID" value="NZ_LVVZ01000029.1"/>
</dbReference>
<dbReference type="InterPro" id="IPR037053">
    <property type="entry name" value="Phage_tail_collar_dom_sf"/>
</dbReference>
<gene>
    <name evidence="2" type="ORF">A3843_16440</name>
</gene>
<dbReference type="STRING" id="197461.A3843_16440"/>
<evidence type="ECO:0000313" key="2">
    <source>
        <dbReference type="EMBL" id="OKL42884.1"/>
    </source>
</evidence>
<dbReference type="EMBL" id="LVVZ01000029">
    <property type="protein sequence ID" value="OKL42884.1"/>
    <property type="molecule type" value="Genomic_DNA"/>
</dbReference>
<reference evidence="2 3" key="1">
    <citation type="submission" date="2016-03" db="EMBL/GenBank/DDBJ databases">
        <title>Genome sequence of Nesiotobacter sp. nov., a moderately halophilic alphaproteobacterium isolated from the Yellow Sea, China.</title>
        <authorList>
            <person name="Zhang G."/>
            <person name="Zhang R."/>
        </authorList>
    </citation>
    <scope>NUCLEOTIDE SEQUENCE [LARGE SCALE GENOMIC DNA]</scope>
    <source>
        <strain evidence="2 3">WB1-6</strain>
    </source>
</reference>
<accession>A0A1U7JDW6</accession>
<keyword evidence="3" id="KW-1185">Reference proteome</keyword>
<protein>
    <recommendedName>
        <fullName evidence="1">Phage tail collar domain-containing protein</fullName>
    </recommendedName>
</protein>
<proteinExistence type="predicted"/>
<dbReference type="AlphaFoldDB" id="A0A1U7JDW6"/>